<evidence type="ECO:0000313" key="2">
    <source>
        <dbReference type="Proteomes" id="UP000482960"/>
    </source>
</evidence>
<keyword evidence="2" id="KW-1185">Reference proteome</keyword>
<dbReference type="AlphaFoldDB" id="A0A6V8LPP8"/>
<dbReference type="EMBL" id="BLPG01000002">
    <property type="protein sequence ID" value="GFJ96067.1"/>
    <property type="molecule type" value="Genomic_DNA"/>
</dbReference>
<name>A0A6V8LPP8_9ACTN</name>
<organism evidence="1 2">
    <name type="scientific">Phytohabitans rumicis</name>
    <dbReference type="NCBI Taxonomy" id="1076125"/>
    <lineage>
        <taxon>Bacteria</taxon>
        <taxon>Bacillati</taxon>
        <taxon>Actinomycetota</taxon>
        <taxon>Actinomycetes</taxon>
        <taxon>Micromonosporales</taxon>
        <taxon>Micromonosporaceae</taxon>
    </lineage>
</organism>
<sequence length="79" mass="8883">MGETYEIRVFGSLGPHLRAAFAGMRCEVVPRQTTIRGRLSADDLGHLFRRFDQFGIELIQVSRPDDPRGTAPTQPQEGR</sequence>
<evidence type="ECO:0000313" key="1">
    <source>
        <dbReference type="EMBL" id="GFJ96067.1"/>
    </source>
</evidence>
<comment type="caution">
    <text evidence="1">The sequence shown here is derived from an EMBL/GenBank/DDBJ whole genome shotgun (WGS) entry which is preliminary data.</text>
</comment>
<accession>A0A6V8LPP8</accession>
<gene>
    <name evidence="1" type="ORF">Prum_097090</name>
</gene>
<reference evidence="1 2" key="1">
    <citation type="submission" date="2020-03" db="EMBL/GenBank/DDBJ databases">
        <title>Whole genome shotgun sequence of Phytohabitans rumicis NBRC 108638.</title>
        <authorList>
            <person name="Komaki H."/>
            <person name="Tamura T."/>
        </authorList>
    </citation>
    <scope>NUCLEOTIDE SEQUENCE [LARGE SCALE GENOMIC DNA]</scope>
    <source>
        <strain evidence="1 2">NBRC 108638</strain>
    </source>
</reference>
<dbReference type="RefSeq" id="WP_173085554.1">
    <property type="nucleotide sequence ID" value="NZ_BAABJB010000074.1"/>
</dbReference>
<dbReference type="Proteomes" id="UP000482960">
    <property type="component" value="Unassembled WGS sequence"/>
</dbReference>
<protein>
    <submittedName>
        <fullName evidence="1">Uncharacterized protein</fullName>
    </submittedName>
</protein>
<reference evidence="1 2" key="2">
    <citation type="submission" date="2020-03" db="EMBL/GenBank/DDBJ databases">
        <authorList>
            <person name="Ichikawa N."/>
            <person name="Kimura A."/>
            <person name="Kitahashi Y."/>
            <person name="Uohara A."/>
        </authorList>
    </citation>
    <scope>NUCLEOTIDE SEQUENCE [LARGE SCALE GENOMIC DNA]</scope>
    <source>
        <strain evidence="1 2">NBRC 108638</strain>
    </source>
</reference>
<proteinExistence type="predicted"/>